<dbReference type="Gene3D" id="1.20.120.720">
    <property type="entry name" value="Myosin VI head, motor domain, U50 subdomain"/>
    <property type="match status" value="1"/>
</dbReference>
<evidence type="ECO:0000256" key="4">
    <source>
        <dbReference type="ARBA" id="ARBA00023123"/>
    </source>
</evidence>
<dbReference type="Gene3D" id="3.40.850.10">
    <property type="entry name" value="Kinesin motor domain"/>
    <property type="match status" value="1"/>
</dbReference>
<dbReference type="SMART" id="SM00015">
    <property type="entry name" value="IQ"/>
    <property type="match status" value="1"/>
</dbReference>
<keyword evidence="2 7" id="KW-0547">Nucleotide-binding</keyword>
<organism evidence="10 11">
    <name type="scientific">Litomosoides sigmodontis</name>
    <name type="common">Filarial nematode worm</name>
    <dbReference type="NCBI Taxonomy" id="42156"/>
    <lineage>
        <taxon>Eukaryota</taxon>
        <taxon>Metazoa</taxon>
        <taxon>Ecdysozoa</taxon>
        <taxon>Nematoda</taxon>
        <taxon>Chromadorea</taxon>
        <taxon>Rhabditida</taxon>
        <taxon>Spirurina</taxon>
        <taxon>Spiruromorpha</taxon>
        <taxon>Filarioidea</taxon>
        <taxon>Onchocercidae</taxon>
        <taxon>Litomosoides</taxon>
    </lineage>
</organism>
<name>A0A3P6SLI3_LITSI</name>
<dbReference type="GO" id="GO:0005524">
    <property type="term" value="F:ATP binding"/>
    <property type="evidence" value="ECO:0007669"/>
    <property type="project" value="UniProtKB-UniRule"/>
</dbReference>
<proteinExistence type="inferred from homology"/>
<dbReference type="Proteomes" id="UP000277928">
    <property type="component" value="Unassembled WGS sequence"/>
</dbReference>
<dbReference type="PANTHER" id="PTHR13140">
    <property type="entry name" value="MYOSIN"/>
    <property type="match status" value="1"/>
</dbReference>
<dbReference type="GO" id="GO:0030048">
    <property type="term" value="P:actin filament-based movement"/>
    <property type="evidence" value="ECO:0007669"/>
    <property type="project" value="TreeGrafter"/>
</dbReference>
<evidence type="ECO:0000259" key="9">
    <source>
        <dbReference type="PROSITE" id="PS51757"/>
    </source>
</evidence>
<evidence type="ECO:0008006" key="12">
    <source>
        <dbReference type="Google" id="ProtNLM"/>
    </source>
</evidence>
<dbReference type="PRINTS" id="PR00193">
    <property type="entry name" value="MYOSINHEAVY"/>
</dbReference>
<dbReference type="PROSITE" id="PS51757">
    <property type="entry name" value="TH1"/>
    <property type="match status" value="1"/>
</dbReference>
<accession>A0A3P6SLI3</accession>
<dbReference type="GO" id="GO:0006897">
    <property type="term" value="P:endocytosis"/>
    <property type="evidence" value="ECO:0007669"/>
    <property type="project" value="TreeGrafter"/>
</dbReference>
<dbReference type="GO" id="GO:0007368">
    <property type="term" value="P:determination of left/right symmetry"/>
    <property type="evidence" value="ECO:0007669"/>
    <property type="project" value="UniProtKB-ARBA"/>
</dbReference>
<dbReference type="GO" id="GO:0051015">
    <property type="term" value="F:actin filament binding"/>
    <property type="evidence" value="ECO:0007669"/>
    <property type="project" value="TreeGrafter"/>
</dbReference>
<dbReference type="PANTHER" id="PTHR13140:SF713">
    <property type="entry name" value="UNCONVENTIONAL MYOSIN ID"/>
    <property type="match status" value="1"/>
</dbReference>
<dbReference type="STRING" id="42156.A0A3P6SLI3"/>
<dbReference type="Gene3D" id="1.20.5.4820">
    <property type="match status" value="1"/>
</dbReference>
<gene>
    <name evidence="10" type="ORF">NLS_LOCUS1163</name>
</gene>
<dbReference type="PROSITE" id="PS51456">
    <property type="entry name" value="MYOSIN_MOTOR"/>
    <property type="match status" value="1"/>
</dbReference>
<dbReference type="InterPro" id="IPR036961">
    <property type="entry name" value="Kinesin_motor_dom_sf"/>
</dbReference>
<dbReference type="Pfam" id="PF06017">
    <property type="entry name" value="Myosin_TH1"/>
    <property type="match status" value="1"/>
</dbReference>
<dbReference type="SUPFAM" id="SSF52540">
    <property type="entry name" value="P-loop containing nucleoside triphosphate hydrolases"/>
    <property type="match status" value="1"/>
</dbReference>
<dbReference type="EMBL" id="UYRX01000038">
    <property type="protein sequence ID" value="VDK70613.1"/>
    <property type="molecule type" value="Genomic_DNA"/>
</dbReference>
<dbReference type="GO" id="GO:0005546">
    <property type="term" value="F:phosphatidylinositol-4,5-bisphosphate binding"/>
    <property type="evidence" value="ECO:0007669"/>
    <property type="project" value="UniProtKB-ARBA"/>
</dbReference>
<dbReference type="SMART" id="SM00242">
    <property type="entry name" value="MYSc"/>
    <property type="match status" value="1"/>
</dbReference>
<evidence type="ECO:0000256" key="2">
    <source>
        <dbReference type="ARBA" id="ARBA00022741"/>
    </source>
</evidence>
<dbReference type="GO" id="GO:0016459">
    <property type="term" value="C:myosin complex"/>
    <property type="evidence" value="ECO:0007669"/>
    <property type="project" value="UniProtKB-KW"/>
</dbReference>
<keyword evidence="3 7" id="KW-0067">ATP-binding</keyword>
<keyword evidence="6 7" id="KW-0009">Actin-binding</keyword>
<dbReference type="PROSITE" id="PS50096">
    <property type="entry name" value="IQ"/>
    <property type="match status" value="1"/>
</dbReference>
<dbReference type="OrthoDB" id="6108017at2759"/>
<evidence type="ECO:0000313" key="10">
    <source>
        <dbReference type="EMBL" id="VDK70613.1"/>
    </source>
</evidence>
<dbReference type="Pfam" id="PF00063">
    <property type="entry name" value="Myosin_head"/>
    <property type="match status" value="1"/>
</dbReference>
<sequence>MDNFETNDNMTDDLVLLSSVTHDHIANALRDRYSKGQIYTYIGEVLLAVNPYRYLPIYGTDMIRKYKGHEIYERSPHVFAIADVSYRSMKWHEHDVCIVISGESGAGKTETSKIIMRYLAAITNVEKRHEIERVKDIFLRSTALLESLGCAMTNRNDNSSRFGKYIHINFNFQGDPIGGHISSYLLEKSRVVRQQHGERNYHIFYQLLAGLNDDHLHKLHLQRDPQTYFYLNQGKTVVANTIDDARCFHEALQAMRAIETFAPNSEQQIWSILASILSLGNLNFIESGANCGGSCVTDRSELEICADTLQVGGAELEKALCTKVVAAKGDVVSKRHDVSAAEHTRDALAKAMYERLFMWIIGKVNEAINVERNGYASRNAVIGVLDIYGFEIFAINSFEQFCINYCNEKLQQLFIELVLNQEQEEYKREGIEWQQIQFFNNKEICDLVEIPRRGILAILDEACYTVGSINDAIFLAEMDKILEKNKYYTSRRLNPTDKTLAFGRDFRITHYASNVTYSVVGFIDKNRDTLYQDLKRLLRNSNNSVLREIFPDGAKSVTEVNKKPLTAGAIFKNSMSDLVRQLSAKEPHYIRCIKPNEMKSSVSFDAVCVGHQVRYLGLLENVLVRRAGFAYRITYERFLQRYKMLSTKTWPNPSKGLVRENTNLLLEMLDLHRDCVNGKTKLFIRSPRTVFKLEDLRRQKLPDIVVILQKHWRGTLGRHRFKRIKQIYAIMYCYRQYKLRKYLTTLTERFRDLEKRHDLRSEVEWPIAPSGFEGFDHKLKQTYATWRANKIVDRMPLVLKKSLREKVAAFQAIENKRLEWGYLRSWKGDYLNMDDEIKSPSQRHDYLLELDNIRRSSNFSKVLFSSYIQKFNRYNKSAFRVLLITDQFIAKLDAKKFKILKQQPFQNLTGVSVSKQNDNTIVFHLDRNDFIGCLYNHKNEDRVGEVIGVLCAHFERKFNKKLKVTVGELQCTLGSKGRSICIRLSDKVAGGHAIFRKHGSDQIELTCPVVSA</sequence>
<feature type="binding site" evidence="7">
    <location>
        <begin position="102"/>
        <end position="109"/>
    </location>
    <ligand>
        <name>ATP</name>
        <dbReference type="ChEBI" id="CHEBI:30616"/>
    </ligand>
</feature>
<feature type="region of interest" description="Actin-binding" evidence="7">
    <location>
        <begin position="575"/>
        <end position="597"/>
    </location>
</feature>
<keyword evidence="4 7" id="KW-0518">Myosin</keyword>
<dbReference type="InterPro" id="IPR001609">
    <property type="entry name" value="Myosin_head_motor_dom-like"/>
</dbReference>
<evidence type="ECO:0000313" key="11">
    <source>
        <dbReference type="Proteomes" id="UP000277928"/>
    </source>
</evidence>
<dbReference type="GO" id="GO:0005902">
    <property type="term" value="C:microvillus"/>
    <property type="evidence" value="ECO:0007669"/>
    <property type="project" value="TreeGrafter"/>
</dbReference>
<evidence type="ECO:0000256" key="7">
    <source>
        <dbReference type="PROSITE-ProRule" id="PRU00782"/>
    </source>
</evidence>
<dbReference type="Gene3D" id="1.20.58.530">
    <property type="match status" value="1"/>
</dbReference>
<dbReference type="InterPro" id="IPR027417">
    <property type="entry name" value="P-loop_NTPase"/>
</dbReference>
<dbReference type="GO" id="GO:0005737">
    <property type="term" value="C:cytoplasm"/>
    <property type="evidence" value="ECO:0007669"/>
    <property type="project" value="TreeGrafter"/>
</dbReference>
<protein>
    <recommendedName>
        <fullName evidence="12">Myosin motor domain-containing protein</fullName>
    </recommendedName>
</protein>
<dbReference type="GO" id="GO:0007015">
    <property type="term" value="P:actin filament organization"/>
    <property type="evidence" value="ECO:0007669"/>
    <property type="project" value="TreeGrafter"/>
</dbReference>
<evidence type="ECO:0000259" key="8">
    <source>
        <dbReference type="PROSITE" id="PS51456"/>
    </source>
</evidence>
<dbReference type="OMA" id="KGDYLNM"/>
<feature type="domain" description="Myosin motor" evidence="8">
    <location>
        <begin position="9"/>
        <end position="698"/>
    </location>
</feature>
<evidence type="ECO:0000256" key="1">
    <source>
        <dbReference type="ARBA" id="ARBA00008314"/>
    </source>
</evidence>
<dbReference type="GO" id="GO:0005886">
    <property type="term" value="C:plasma membrane"/>
    <property type="evidence" value="ECO:0007669"/>
    <property type="project" value="TreeGrafter"/>
</dbReference>
<dbReference type="FunFam" id="1.10.10.820:FF:000001">
    <property type="entry name" value="Myosin heavy chain"/>
    <property type="match status" value="1"/>
</dbReference>
<dbReference type="Gene3D" id="1.10.10.820">
    <property type="match status" value="1"/>
</dbReference>
<keyword evidence="11" id="KW-1185">Reference proteome</keyword>
<dbReference type="InterPro" id="IPR000048">
    <property type="entry name" value="IQ_motif_EF-hand-BS"/>
</dbReference>
<dbReference type="InterPro" id="IPR010926">
    <property type="entry name" value="Myosin_TH1"/>
</dbReference>
<evidence type="ECO:0000256" key="5">
    <source>
        <dbReference type="ARBA" id="ARBA00023175"/>
    </source>
</evidence>
<reference evidence="10 11" key="1">
    <citation type="submission" date="2018-08" db="EMBL/GenBank/DDBJ databases">
        <authorList>
            <person name="Laetsch R D."/>
            <person name="Stevens L."/>
            <person name="Kumar S."/>
            <person name="Blaxter L. M."/>
        </authorList>
    </citation>
    <scope>NUCLEOTIDE SEQUENCE [LARGE SCALE GENOMIC DNA]</scope>
</reference>
<keyword evidence="5 7" id="KW-0505">Motor protein</keyword>
<dbReference type="FunFam" id="1.20.58.530:FF:000004">
    <property type="entry name" value="Unconventional myosin ID"/>
    <property type="match status" value="1"/>
</dbReference>
<dbReference type="GO" id="GO:0000146">
    <property type="term" value="F:microfilament motor activity"/>
    <property type="evidence" value="ECO:0007669"/>
    <property type="project" value="TreeGrafter"/>
</dbReference>
<dbReference type="AlphaFoldDB" id="A0A3P6SLI3"/>
<feature type="domain" description="TH1" evidence="9">
    <location>
        <begin position="815"/>
        <end position="1009"/>
    </location>
</feature>
<evidence type="ECO:0000256" key="6">
    <source>
        <dbReference type="ARBA" id="ARBA00023203"/>
    </source>
</evidence>
<comment type="similarity">
    <text evidence="1 7">Belongs to the TRAFAC class myosin-kinesin ATPase superfamily. Myosin family.</text>
</comment>
<evidence type="ECO:0000256" key="3">
    <source>
        <dbReference type="ARBA" id="ARBA00022840"/>
    </source>
</evidence>